<dbReference type="InterPro" id="IPR058322">
    <property type="entry name" value="DUF8009"/>
</dbReference>
<evidence type="ECO:0000259" key="2">
    <source>
        <dbReference type="Pfam" id="PF26033"/>
    </source>
</evidence>
<dbReference type="AlphaFoldDB" id="U1NCU6"/>
<protein>
    <recommendedName>
        <fullName evidence="2">DUF8009 domain-containing protein</fullName>
    </recommendedName>
</protein>
<feature type="domain" description="DUF8009" evidence="2">
    <location>
        <begin position="2"/>
        <end position="130"/>
    </location>
</feature>
<dbReference type="eggNOG" id="arCOG04661">
    <property type="taxonomic scope" value="Archaea"/>
</dbReference>
<evidence type="ECO:0000313" key="4">
    <source>
        <dbReference type="Proteomes" id="UP000030710"/>
    </source>
</evidence>
<gene>
    <name evidence="3" type="ORF">J07HQW2_01202</name>
</gene>
<dbReference type="RefSeq" id="WP_021054251.1">
    <property type="nucleotide sequence ID" value="NZ_KE356561.1"/>
</dbReference>
<sequence>MTDPTRITALAVTTECLITALEATIRDQQITALCVTPPFTGRMRARLHMVYVDTNTRTSEKKDNNEDNYVIRPEDEHITETEPISVGPERFIDDIPSLPTVDDVEDELRKSARSYSQSRHREWYQSAIEA</sequence>
<proteinExistence type="predicted"/>
<name>U1NCU6_9EURY</name>
<evidence type="ECO:0000256" key="1">
    <source>
        <dbReference type="SAM" id="MobiDB-lite"/>
    </source>
</evidence>
<evidence type="ECO:0000313" key="3">
    <source>
        <dbReference type="EMBL" id="ERG94760.1"/>
    </source>
</evidence>
<reference evidence="3 4" key="1">
    <citation type="journal article" date="2013" name="PLoS ONE">
        <title>Assembly-driven community genomics of a hypersaline microbial ecosystem.</title>
        <authorList>
            <person name="Podell S."/>
            <person name="Ugalde J.A."/>
            <person name="Narasingarao P."/>
            <person name="Banfield J.F."/>
            <person name="Heidelberg K.B."/>
            <person name="Allen E.E."/>
        </authorList>
    </citation>
    <scope>NUCLEOTIDE SEQUENCE [LARGE SCALE GENOMIC DNA]</scope>
    <source>
        <strain evidence="4">J07HQW2</strain>
    </source>
</reference>
<dbReference type="Proteomes" id="UP000030710">
    <property type="component" value="Unassembled WGS sequence"/>
</dbReference>
<accession>U1NCU6</accession>
<organism evidence="3 4">
    <name type="scientific">Haloquadratum walsbyi J07HQW2</name>
    <dbReference type="NCBI Taxonomy" id="1238425"/>
    <lineage>
        <taxon>Archaea</taxon>
        <taxon>Methanobacteriati</taxon>
        <taxon>Methanobacteriota</taxon>
        <taxon>Stenosarchaea group</taxon>
        <taxon>Halobacteria</taxon>
        <taxon>Halobacteriales</taxon>
        <taxon>Haloferacaceae</taxon>
        <taxon>Haloquadratum</taxon>
    </lineage>
</organism>
<dbReference type="Pfam" id="PF26033">
    <property type="entry name" value="DUF8009"/>
    <property type="match status" value="1"/>
</dbReference>
<dbReference type="EMBL" id="KE356561">
    <property type="protein sequence ID" value="ERG94760.1"/>
    <property type="molecule type" value="Genomic_DNA"/>
</dbReference>
<feature type="region of interest" description="Disordered" evidence="1">
    <location>
        <begin position="109"/>
        <end position="130"/>
    </location>
</feature>
<dbReference type="HOGENOM" id="CLU_120319_0_0_2"/>
<feature type="region of interest" description="Disordered" evidence="1">
    <location>
        <begin position="58"/>
        <end position="92"/>
    </location>
</feature>